<organism evidence="3 4">
    <name type="scientific">SAR86 cluster bacterium SAR86E</name>
    <dbReference type="NCBI Taxonomy" id="1208365"/>
    <lineage>
        <taxon>Bacteria</taxon>
        <taxon>Pseudomonadati</taxon>
        <taxon>Pseudomonadota</taxon>
        <taxon>Gammaproteobacteria</taxon>
        <taxon>SAR86 cluster</taxon>
    </lineage>
</organism>
<feature type="signal peptide" evidence="2">
    <location>
        <begin position="1"/>
        <end position="20"/>
    </location>
</feature>
<dbReference type="Proteomes" id="UP000010310">
    <property type="component" value="Unassembled WGS sequence"/>
</dbReference>
<reference evidence="3 4" key="1">
    <citation type="submission" date="2012-09" db="EMBL/GenBank/DDBJ databases">
        <authorList>
            <person name="Dupont C.L."/>
            <person name="Rusch D.B."/>
            <person name="Lombardo M.-J."/>
            <person name="Novotny M."/>
            <person name="Yee-Greenbaum J."/>
            <person name="Laskin R."/>
        </authorList>
    </citation>
    <scope>NUCLEOTIDE SEQUENCE [LARGE SCALE GENOMIC DNA]</scope>
    <source>
        <strain evidence="3">SAR86E</strain>
    </source>
</reference>
<dbReference type="AlphaFoldDB" id="K6FDW9"/>
<accession>K6FDW9</accession>
<name>K6FDW9_9GAMM</name>
<sequence length="180" mass="20387">MRHRTFFIIGVLFFNISASANEPKVESCTVIENPNIRLKCYDSIFKKDTNSATISAPSSAPPSMQNSQRYYRPPPRNINVKPLQPPAKVENSIGDTKRLIEEPKTEKDSKIAAKIISVKQLASYKLDITLDNGQVWRTVESIYKIKIKKSQDVIISEALFGADILKVVDRKIALRVRRVK</sequence>
<gene>
    <name evidence="3" type="ORF">B273_0876</name>
</gene>
<evidence type="ECO:0000313" key="4">
    <source>
        <dbReference type="Proteomes" id="UP000010310"/>
    </source>
</evidence>
<dbReference type="STRING" id="1208365.B273_0876"/>
<evidence type="ECO:0000313" key="3">
    <source>
        <dbReference type="EMBL" id="EKO36837.1"/>
    </source>
</evidence>
<dbReference type="EMBL" id="AMWX01000002">
    <property type="protein sequence ID" value="EKO36837.1"/>
    <property type="molecule type" value="Genomic_DNA"/>
</dbReference>
<keyword evidence="4" id="KW-1185">Reference proteome</keyword>
<feature type="compositionally biased region" description="Low complexity" evidence="1">
    <location>
        <begin position="51"/>
        <end position="63"/>
    </location>
</feature>
<protein>
    <submittedName>
        <fullName evidence="3">Uncharacterized protein</fullName>
    </submittedName>
</protein>
<feature type="region of interest" description="Disordered" evidence="1">
    <location>
        <begin position="51"/>
        <end position="74"/>
    </location>
</feature>
<proteinExistence type="predicted"/>
<comment type="caution">
    <text evidence="3">The sequence shown here is derived from an EMBL/GenBank/DDBJ whole genome shotgun (WGS) entry which is preliminary data.</text>
</comment>
<keyword evidence="2" id="KW-0732">Signal</keyword>
<evidence type="ECO:0000256" key="1">
    <source>
        <dbReference type="SAM" id="MobiDB-lite"/>
    </source>
</evidence>
<evidence type="ECO:0000256" key="2">
    <source>
        <dbReference type="SAM" id="SignalP"/>
    </source>
</evidence>
<feature type="chain" id="PRO_5003894177" evidence="2">
    <location>
        <begin position="21"/>
        <end position="180"/>
    </location>
</feature>